<evidence type="ECO:0000313" key="1">
    <source>
        <dbReference type="EMBL" id="MBX36952.1"/>
    </source>
</evidence>
<dbReference type="AlphaFoldDB" id="A0A2P2N3A3"/>
<dbReference type="EMBL" id="GGEC01056468">
    <property type="protein sequence ID" value="MBX36952.1"/>
    <property type="molecule type" value="Transcribed_RNA"/>
</dbReference>
<protein>
    <submittedName>
        <fullName evidence="1">Uncharacterized protein</fullName>
    </submittedName>
</protein>
<accession>A0A2P2N3A3</accession>
<reference evidence="1" key="1">
    <citation type="submission" date="2018-02" db="EMBL/GenBank/DDBJ databases">
        <title>Rhizophora mucronata_Transcriptome.</title>
        <authorList>
            <person name="Meera S.P."/>
            <person name="Sreeshan A."/>
            <person name="Augustine A."/>
        </authorList>
    </citation>
    <scope>NUCLEOTIDE SEQUENCE</scope>
    <source>
        <tissue evidence="1">Leaf</tissue>
    </source>
</reference>
<sequence>MLQLKHPKKQMTSHDIQTALVALRGQSHSNAFIRESSKGIAYADSHSED</sequence>
<organism evidence="1">
    <name type="scientific">Rhizophora mucronata</name>
    <name type="common">Asiatic mangrove</name>
    <dbReference type="NCBI Taxonomy" id="61149"/>
    <lineage>
        <taxon>Eukaryota</taxon>
        <taxon>Viridiplantae</taxon>
        <taxon>Streptophyta</taxon>
        <taxon>Embryophyta</taxon>
        <taxon>Tracheophyta</taxon>
        <taxon>Spermatophyta</taxon>
        <taxon>Magnoliopsida</taxon>
        <taxon>eudicotyledons</taxon>
        <taxon>Gunneridae</taxon>
        <taxon>Pentapetalae</taxon>
        <taxon>rosids</taxon>
        <taxon>fabids</taxon>
        <taxon>Malpighiales</taxon>
        <taxon>Rhizophoraceae</taxon>
        <taxon>Rhizophora</taxon>
    </lineage>
</organism>
<name>A0A2P2N3A3_RHIMU</name>
<proteinExistence type="predicted"/>